<name>A0A2W4Y0A8_9CYAN</name>
<dbReference type="Proteomes" id="UP000249081">
    <property type="component" value="Unassembled WGS sequence"/>
</dbReference>
<dbReference type="InterPro" id="IPR050923">
    <property type="entry name" value="Cell_Proc_Reg/RNA_Proc"/>
</dbReference>
<organism evidence="2 3">
    <name type="scientific">Shackletoniella antarctica</name>
    <dbReference type="NCBI Taxonomy" id="268115"/>
    <lineage>
        <taxon>Bacteria</taxon>
        <taxon>Bacillati</taxon>
        <taxon>Cyanobacteriota</taxon>
        <taxon>Cyanophyceae</taxon>
        <taxon>Oculatellales</taxon>
        <taxon>Oculatellaceae</taxon>
        <taxon>Shackletoniella</taxon>
    </lineage>
</organism>
<proteinExistence type="predicted"/>
<dbReference type="PROSITE" id="PS50006">
    <property type="entry name" value="FHA_DOMAIN"/>
    <property type="match status" value="1"/>
</dbReference>
<evidence type="ECO:0000313" key="3">
    <source>
        <dbReference type="Proteomes" id="UP000249081"/>
    </source>
</evidence>
<dbReference type="AlphaFoldDB" id="A0A2W4Y0A8"/>
<dbReference type="SUPFAM" id="SSF49879">
    <property type="entry name" value="SMAD/FHA domain"/>
    <property type="match status" value="1"/>
</dbReference>
<dbReference type="CDD" id="cd00060">
    <property type="entry name" value="FHA"/>
    <property type="match status" value="1"/>
</dbReference>
<dbReference type="Pfam" id="PF00498">
    <property type="entry name" value="FHA"/>
    <property type="match status" value="1"/>
</dbReference>
<accession>A0A2W4Y0A8</accession>
<dbReference type="InterPro" id="IPR008984">
    <property type="entry name" value="SMAD_FHA_dom_sf"/>
</dbReference>
<protein>
    <recommendedName>
        <fullName evidence="1">FHA domain-containing protein</fullName>
    </recommendedName>
</protein>
<sequence length="186" mass="20551">MISSRSFSADAEPRSFSAAPVSHDSSTVASPPWLLDTLFRNLSYDLEQVADVIDPILTAQNHCHRTDWYVQGIVSDERAFLSTNINGDRAIQVTLCGTRWLLGQSDRCTVALPLPGVADCHAALNFEPGPGFFLTDLATVGGTWVNGRRLDPAQRHSLQDGDLIKLGSLRFEFLQQHCDQPVWDLD</sequence>
<evidence type="ECO:0000259" key="1">
    <source>
        <dbReference type="PROSITE" id="PS50006"/>
    </source>
</evidence>
<dbReference type="Gene3D" id="2.60.200.20">
    <property type="match status" value="1"/>
</dbReference>
<feature type="domain" description="FHA" evidence="1">
    <location>
        <begin position="100"/>
        <end position="150"/>
    </location>
</feature>
<dbReference type="EMBL" id="QBMN01000068">
    <property type="protein sequence ID" value="PZO40991.1"/>
    <property type="molecule type" value="Genomic_DNA"/>
</dbReference>
<reference evidence="2 3" key="2">
    <citation type="submission" date="2018-06" db="EMBL/GenBank/DDBJ databases">
        <title>Metagenomic assembly of (sub)arctic Cyanobacteria and their associated microbiome from non-axenic cultures.</title>
        <authorList>
            <person name="Baurain D."/>
        </authorList>
    </citation>
    <scope>NUCLEOTIDE SEQUENCE [LARGE SCALE GENOMIC DNA]</scope>
    <source>
        <strain evidence="2">ULC041bin1</strain>
    </source>
</reference>
<evidence type="ECO:0000313" key="2">
    <source>
        <dbReference type="EMBL" id="PZO40991.1"/>
    </source>
</evidence>
<comment type="caution">
    <text evidence="2">The sequence shown here is derived from an EMBL/GenBank/DDBJ whole genome shotgun (WGS) entry which is preliminary data.</text>
</comment>
<dbReference type="InterPro" id="IPR000253">
    <property type="entry name" value="FHA_dom"/>
</dbReference>
<dbReference type="SMART" id="SM00240">
    <property type="entry name" value="FHA"/>
    <property type="match status" value="1"/>
</dbReference>
<reference evidence="3" key="1">
    <citation type="submission" date="2018-04" db="EMBL/GenBank/DDBJ databases">
        <authorList>
            <person name="Cornet L."/>
        </authorList>
    </citation>
    <scope>NUCLEOTIDE SEQUENCE [LARGE SCALE GENOMIC DNA]</scope>
</reference>
<gene>
    <name evidence="2" type="ORF">DCF17_11195</name>
</gene>
<dbReference type="PANTHER" id="PTHR23308">
    <property type="entry name" value="NUCLEAR INHIBITOR OF PROTEIN PHOSPHATASE-1"/>
    <property type="match status" value="1"/>
</dbReference>